<reference evidence="2" key="1">
    <citation type="submission" date="2022-11" db="EMBL/GenBank/DDBJ databases">
        <title>Minimal conservation of predation-associated metabolite biosynthetic gene clusters underscores biosynthetic potential of Myxococcota including descriptions for ten novel species: Archangium lansinium sp. nov., Myxococcus landrumus sp. nov., Nannocystis bai.</title>
        <authorList>
            <person name="Ahearne A."/>
            <person name="Stevens C."/>
            <person name="Dowd S."/>
        </authorList>
    </citation>
    <scope>NUCLEOTIDE SEQUENCE</scope>
    <source>
        <strain evidence="2">Fl3</strain>
    </source>
</reference>
<keyword evidence="3" id="KW-1185">Reference proteome</keyword>
<keyword evidence="1" id="KW-0812">Transmembrane</keyword>
<feature type="transmembrane region" description="Helical" evidence="1">
    <location>
        <begin position="30"/>
        <end position="53"/>
    </location>
</feature>
<feature type="transmembrane region" description="Helical" evidence="1">
    <location>
        <begin position="121"/>
        <end position="139"/>
    </location>
</feature>
<evidence type="ECO:0000313" key="2">
    <source>
        <dbReference type="EMBL" id="WAS94761.1"/>
    </source>
</evidence>
<proteinExistence type="predicted"/>
<dbReference type="Proteomes" id="UP001164459">
    <property type="component" value="Chromosome"/>
</dbReference>
<keyword evidence="1" id="KW-0472">Membrane</keyword>
<evidence type="ECO:0008006" key="4">
    <source>
        <dbReference type="Google" id="ProtNLM"/>
    </source>
</evidence>
<evidence type="ECO:0000256" key="1">
    <source>
        <dbReference type="SAM" id="Phobius"/>
    </source>
</evidence>
<name>A0ABY7H655_9BACT</name>
<dbReference type="RefSeq" id="WP_269037096.1">
    <property type="nucleotide sequence ID" value="NZ_CP114040.1"/>
</dbReference>
<protein>
    <recommendedName>
        <fullName evidence="4">DUF883 domain-containing protein</fullName>
    </recommendedName>
</protein>
<accession>A0ABY7H655</accession>
<gene>
    <name evidence="2" type="ORF">O0S08_01260</name>
</gene>
<evidence type="ECO:0000313" key="3">
    <source>
        <dbReference type="Proteomes" id="UP001164459"/>
    </source>
</evidence>
<dbReference type="EMBL" id="CP114040">
    <property type="protein sequence ID" value="WAS94761.1"/>
    <property type="molecule type" value="Genomic_DNA"/>
</dbReference>
<keyword evidence="1" id="KW-1133">Transmembrane helix</keyword>
<organism evidence="2 3">
    <name type="scientific">Nannocystis punicea</name>
    <dbReference type="NCBI Taxonomy" id="2995304"/>
    <lineage>
        <taxon>Bacteria</taxon>
        <taxon>Pseudomonadati</taxon>
        <taxon>Myxococcota</taxon>
        <taxon>Polyangia</taxon>
        <taxon>Nannocystales</taxon>
        <taxon>Nannocystaceae</taxon>
        <taxon>Nannocystis</taxon>
    </lineage>
</organism>
<sequence>MLGDRNFRCDLGRERSSFSREMSPNQASRTFTMTTLAAGLLALVALGVAGVGFSDYLRVQKNIARSRDELEQAKVDLSQVKYDEHGDVVVADNSRFEWAMITMETHTNSIRDSRRQESNTYPYIGGGVLGFLVFTFMAVRSTRRS</sequence>